<dbReference type="EMBL" id="REGN01001578">
    <property type="protein sequence ID" value="RNA33799.1"/>
    <property type="molecule type" value="Genomic_DNA"/>
</dbReference>
<dbReference type="Proteomes" id="UP000276133">
    <property type="component" value="Unassembled WGS sequence"/>
</dbReference>
<evidence type="ECO:0000313" key="1">
    <source>
        <dbReference type="EMBL" id="RNA33799.1"/>
    </source>
</evidence>
<name>A0A3M7SDI4_BRAPC</name>
<accession>A0A3M7SDI4</accession>
<dbReference type="AlphaFoldDB" id="A0A3M7SDI4"/>
<evidence type="ECO:0000313" key="2">
    <source>
        <dbReference type="Proteomes" id="UP000276133"/>
    </source>
</evidence>
<keyword evidence="2" id="KW-1185">Reference proteome</keyword>
<comment type="caution">
    <text evidence="1">The sequence shown here is derived from an EMBL/GenBank/DDBJ whole genome shotgun (WGS) entry which is preliminary data.</text>
</comment>
<proteinExistence type="predicted"/>
<gene>
    <name evidence="1" type="ORF">BpHYR1_046996</name>
</gene>
<reference evidence="1 2" key="1">
    <citation type="journal article" date="2018" name="Sci. Rep.">
        <title>Genomic signatures of local adaptation to the degree of environmental predictability in rotifers.</title>
        <authorList>
            <person name="Franch-Gras L."/>
            <person name="Hahn C."/>
            <person name="Garcia-Roger E.M."/>
            <person name="Carmona M.J."/>
            <person name="Serra M."/>
            <person name="Gomez A."/>
        </authorList>
    </citation>
    <scope>NUCLEOTIDE SEQUENCE [LARGE SCALE GENOMIC DNA]</scope>
    <source>
        <strain evidence="1">HYR1</strain>
    </source>
</reference>
<organism evidence="1 2">
    <name type="scientific">Brachionus plicatilis</name>
    <name type="common">Marine rotifer</name>
    <name type="synonym">Brachionus muelleri</name>
    <dbReference type="NCBI Taxonomy" id="10195"/>
    <lineage>
        <taxon>Eukaryota</taxon>
        <taxon>Metazoa</taxon>
        <taxon>Spiralia</taxon>
        <taxon>Gnathifera</taxon>
        <taxon>Rotifera</taxon>
        <taxon>Eurotatoria</taxon>
        <taxon>Monogononta</taxon>
        <taxon>Pseudotrocha</taxon>
        <taxon>Ploima</taxon>
        <taxon>Brachionidae</taxon>
        <taxon>Brachionus</taxon>
    </lineage>
</organism>
<protein>
    <submittedName>
        <fullName evidence="1">Uncharacterized protein</fullName>
    </submittedName>
</protein>
<sequence>MKNDLNTASKYIKISWLSEIWKDFSSTLIIKSFRKCGIIDKFNLHSTLSYIMKTNPIIADYIDEIDEGDEI</sequence>